<dbReference type="EMBL" id="JACHIO010000012">
    <property type="protein sequence ID" value="MBB5064770.1"/>
    <property type="molecule type" value="Genomic_DNA"/>
</dbReference>
<dbReference type="Proteomes" id="UP000584867">
    <property type="component" value="Unassembled WGS sequence"/>
</dbReference>
<gene>
    <name evidence="1" type="ORF">HDF15_003130</name>
</gene>
<evidence type="ECO:0000313" key="2">
    <source>
        <dbReference type="Proteomes" id="UP000584867"/>
    </source>
</evidence>
<reference evidence="1 2" key="1">
    <citation type="submission" date="2020-08" db="EMBL/GenBank/DDBJ databases">
        <title>Genomic Encyclopedia of Type Strains, Phase IV (KMG-V): Genome sequencing to study the core and pangenomes of soil and plant-associated prokaryotes.</title>
        <authorList>
            <person name="Whitman W."/>
        </authorList>
    </citation>
    <scope>NUCLEOTIDE SEQUENCE [LARGE SCALE GENOMIC DNA]</scope>
    <source>
        <strain evidence="1 2">X5P3</strain>
    </source>
</reference>
<organism evidence="1 2">
    <name type="scientific">Granulicella mallensis</name>
    <dbReference type="NCBI Taxonomy" id="940614"/>
    <lineage>
        <taxon>Bacteria</taxon>
        <taxon>Pseudomonadati</taxon>
        <taxon>Acidobacteriota</taxon>
        <taxon>Terriglobia</taxon>
        <taxon>Terriglobales</taxon>
        <taxon>Acidobacteriaceae</taxon>
        <taxon>Granulicella</taxon>
    </lineage>
</organism>
<name>A0A7W7ZRF5_9BACT</name>
<comment type="caution">
    <text evidence="1">The sequence shown here is derived from an EMBL/GenBank/DDBJ whole genome shotgun (WGS) entry which is preliminary data.</text>
</comment>
<proteinExistence type="predicted"/>
<protein>
    <submittedName>
        <fullName evidence="1">Uncharacterized protein</fullName>
    </submittedName>
</protein>
<accession>A0A7W7ZRF5</accession>
<sequence length="31" mass="3733">MNDLHDAYEATIMKIEYSVKKQRNFPNMPFT</sequence>
<dbReference type="AlphaFoldDB" id="A0A7W7ZRF5"/>
<evidence type="ECO:0000313" key="1">
    <source>
        <dbReference type="EMBL" id="MBB5064770.1"/>
    </source>
</evidence>